<evidence type="ECO:0000313" key="4">
    <source>
        <dbReference type="Proteomes" id="UP001472677"/>
    </source>
</evidence>
<dbReference type="EMBL" id="JBBPBM010000055">
    <property type="protein sequence ID" value="KAK8517466.1"/>
    <property type="molecule type" value="Genomic_DNA"/>
</dbReference>
<dbReference type="Proteomes" id="UP001472677">
    <property type="component" value="Unassembled WGS sequence"/>
</dbReference>
<keyword evidence="4" id="KW-1185">Reference proteome</keyword>
<reference evidence="3 4" key="1">
    <citation type="journal article" date="2024" name="G3 (Bethesda)">
        <title>Genome assembly of Hibiscus sabdariffa L. provides insights into metabolisms of medicinal natural products.</title>
        <authorList>
            <person name="Kim T."/>
        </authorList>
    </citation>
    <scope>NUCLEOTIDE SEQUENCE [LARGE SCALE GENOMIC DNA]</scope>
    <source>
        <strain evidence="3">TK-2024</strain>
        <tissue evidence="3">Old leaves</tissue>
    </source>
</reference>
<dbReference type="PANTHER" id="PTHR45625:SF1">
    <property type="entry name" value="RING-TYPE E3 UBIQUITIN-PROTEIN LIGASE PPIL2"/>
    <property type="match status" value="1"/>
</dbReference>
<keyword evidence="1" id="KW-0143">Chaperone</keyword>
<evidence type="ECO:0000259" key="2">
    <source>
        <dbReference type="PROSITE" id="PS50072"/>
    </source>
</evidence>
<sequence length="79" mass="8809">MANSGPHTNGSQFFILYKSANHLNFKHTVFGGIVGGLTTLSVMEKVPVDDNDKPLEIKIISVTVFVNPYSEPDEEEEQW</sequence>
<dbReference type="PROSITE" id="PS50072">
    <property type="entry name" value="CSA_PPIASE_2"/>
    <property type="match status" value="1"/>
</dbReference>
<name>A0ABR2CEX5_9ROSI</name>
<protein>
    <recommendedName>
        <fullName evidence="2">PPIase cyclophilin-type domain-containing protein</fullName>
    </recommendedName>
</protein>
<gene>
    <name evidence="3" type="ORF">V6N12_016317</name>
</gene>
<evidence type="ECO:0000313" key="3">
    <source>
        <dbReference type="EMBL" id="KAK8517466.1"/>
    </source>
</evidence>
<dbReference type="Gene3D" id="2.40.100.10">
    <property type="entry name" value="Cyclophilin-like"/>
    <property type="match status" value="1"/>
</dbReference>
<feature type="domain" description="PPIase cyclophilin-type" evidence="2">
    <location>
        <begin position="1"/>
        <end position="61"/>
    </location>
</feature>
<dbReference type="Pfam" id="PF00160">
    <property type="entry name" value="Pro_isomerase"/>
    <property type="match status" value="1"/>
</dbReference>
<evidence type="ECO:0000256" key="1">
    <source>
        <dbReference type="ARBA" id="ARBA00023186"/>
    </source>
</evidence>
<dbReference type="PANTHER" id="PTHR45625">
    <property type="entry name" value="PEPTIDYL-PROLYL CIS-TRANS ISOMERASE-RELATED"/>
    <property type="match status" value="1"/>
</dbReference>
<dbReference type="InterPro" id="IPR044666">
    <property type="entry name" value="Cyclophilin_A-like"/>
</dbReference>
<dbReference type="SUPFAM" id="SSF50891">
    <property type="entry name" value="Cyclophilin-like"/>
    <property type="match status" value="1"/>
</dbReference>
<dbReference type="InterPro" id="IPR002130">
    <property type="entry name" value="Cyclophilin-type_PPIase_dom"/>
</dbReference>
<dbReference type="InterPro" id="IPR029000">
    <property type="entry name" value="Cyclophilin-like_dom_sf"/>
</dbReference>
<organism evidence="3 4">
    <name type="scientific">Hibiscus sabdariffa</name>
    <name type="common">roselle</name>
    <dbReference type="NCBI Taxonomy" id="183260"/>
    <lineage>
        <taxon>Eukaryota</taxon>
        <taxon>Viridiplantae</taxon>
        <taxon>Streptophyta</taxon>
        <taxon>Embryophyta</taxon>
        <taxon>Tracheophyta</taxon>
        <taxon>Spermatophyta</taxon>
        <taxon>Magnoliopsida</taxon>
        <taxon>eudicotyledons</taxon>
        <taxon>Gunneridae</taxon>
        <taxon>Pentapetalae</taxon>
        <taxon>rosids</taxon>
        <taxon>malvids</taxon>
        <taxon>Malvales</taxon>
        <taxon>Malvaceae</taxon>
        <taxon>Malvoideae</taxon>
        <taxon>Hibiscus</taxon>
    </lineage>
</organism>
<comment type="caution">
    <text evidence="3">The sequence shown here is derived from an EMBL/GenBank/DDBJ whole genome shotgun (WGS) entry which is preliminary data.</text>
</comment>
<accession>A0ABR2CEX5</accession>
<proteinExistence type="predicted"/>